<gene>
    <name evidence="7" type="ORF">GBAR_LOCUS2521</name>
</gene>
<dbReference type="Pfam" id="PF00252">
    <property type="entry name" value="Ribosomal_L16"/>
    <property type="match status" value="1"/>
</dbReference>
<dbReference type="CDD" id="cd01433">
    <property type="entry name" value="Ribosomal_L16_L10e"/>
    <property type="match status" value="1"/>
</dbReference>
<dbReference type="EMBL" id="CASHTH010000353">
    <property type="protein sequence ID" value="CAI7998754.1"/>
    <property type="molecule type" value="Genomic_DNA"/>
</dbReference>
<dbReference type="Gene3D" id="3.90.1170.10">
    <property type="entry name" value="Ribosomal protein L10e/L16"/>
    <property type="match status" value="1"/>
</dbReference>
<dbReference type="InterPro" id="IPR000114">
    <property type="entry name" value="Ribosomal_uL16_bact-type"/>
</dbReference>
<dbReference type="SUPFAM" id="SSF54686">
    <property type="entry name" value="Ribosomal protein L16p/L10e"/>
    <property type="match status" value="1"/>
</dbReference>
<keyword evidence="3 6" id="KW-0687">Ribonucleoprotein</keyword>
<dbReference type="InterPro" id="IPR020798">
    <property type="entry name" value="Ribosomal_uL16_CS"/>
</dbReference>
<comment type="caution">
    <text evidence="7">The sequence shown here is derived from an EMBL/GenBank/DDBJ whole genome shotgun (WGS) entry which is preliminary data.</text>
</comment>
<protein>
    <recommendedName>
        <fullName evidence="4">Large ribosomal subunit protein uL16m</fullName>
    </recommendedName>
    <alternativeName>
        <fullName evidence="5">39S ribosomal protein L16, mitochondrial</fullName>
    </alternativeName>
</protein>
<dbReference type="GO" id="GO:0003735">
    <property type="term" value="F:structural constituent of ribosome"/>
    <property type="evidence" value="ECO:0007669"/>
    <property type="project" value="InterPro"/>
</dbReference>
<dbReference type="AlphaFoldDB" id="A0AA35W6Y2"/>
<dbReference type="InterPro" id="IPR036920">
    <property type="entry name" value="Ribosomal_uL16_sf"/>
</dbReference>
<dbReference type="PANTHER" id="PTHR12220">
    <property type="entry name" value="50S/60S RIBOSOMAL PROTEIN L16"/>
    <property type="match status" value="1"/>
</dbReference>
<proteinExistence type="inferred from homology"/>
<dbReference type="PRINTS" id="PR00060">
    <property type="entry name" value="RIBOSOMALL16"/>
</dbReference>
<accession>A0AA35W6Y2</accession>
<evidence type="ECO:0000256" key="1">
    <source>
        <dbReference type="ARBA" id="ARBA00008931"/>
    </source>
</evidence>
<keyword evidence="2 6" id="KW-0689">Ribosomal protein</keyword>
<comment type="similarity">
    <text evidence="1 6">Belongs to the universal ribosomal protein uL16 family.</text>
</comment>
<evidence type="ECO:0000256" key="5">
    <source>
        <dbReference type="ARBA" id="ARBA00035440"/>
    </source>
</evidence>
<dbReference type="Proteomes" id="UP001174909">
    <property type="component" value="Unassembled WGS sequence"/>
</dbReference>
<evidence type="ECO:0000313" key="8">
    <source>
        <dbReference type="Proteomes" id="UP001174909"/>
    </source>
</evidence>
<dbReference type="PANTHER" id="PTHR12220:SF13">
    <property type="entry name" value="LARGE RIBOSOMAL SUBUNIT PROTEIN UL16M"/>
    <property type="match status" value="1"/>
</dbReference>
<dbReference type="GO" id="GO:0022625">
    <property type="term" value="C:cytosolic large ribosomal subunit"/>
    <property type="evidence" value="ECO:0007669"/>
    <property type="project" value="TreeGrafter"/>
</dbReference>
<evidence type="ECO:0000313" key="7">
    <source>
        <dbReference type="EMBL" id="CAI7998754.1"/>
    </source>
</evidence>
<keyword evidence="8" id="KW-1185">Reference proteome</keyword>
<dbReference type="GO" id="GO:0006412">
    <property type="term" value="P:translation"/>
    <property type="evidence" value="ECO:0007669"/>
    <property type="project" value="InterPro"/>
</dbReference>
<dbReference type="PROSITE" id="PS00701">
    <property type="entry name" value="RIBOSOMAL_L16_2"/>
    <property type="match status" value="1"/>
</dbReference>
<reference evidence="7" key="1">
    <citation type="submission" date="2023-03" db="EMBL/GenBank/DDBJ databases">
        <authorList>
            <person name="Steffen K."/>
            <person name="Cardenas P."/>
        </authorList>
    </citation>
    <scope>NUCLEOTIDE SEQUENCE</scope>
</reference>
<evidence type="ECO:0000256" key="2">
    <source>
        <dbReference type="ARBA" id="ARBA00022980"/>
    </source>
</evidence>
<dbReference type="GO" id="GO:0019843">
    <property type="term" value="F:rRNA binding"/>
    <property type="evidence" value="ECO:0007669"/>
    <property type="project" value="InterPro"/>
</dbReference>
<dbReference type="InterPro" id="IPR047873">
    <property type="entry name" value="Ribosomal_uL16"/>
</dbReference>
<organism evidence="7 8">
    <name type="scientific">Geodia barretti</name>
    <name type="common">Barrett's horny sponge</name>
    <dbReference type="NCBI Taxonomy" id="519541"/>
    <lineage>
        <taxon>Eukaryota</taxon>
        <taxon>Metazoa</taxon>
        <taxon>Porifera</taxon>
        <taxon>Demospongiae</taxon>
        <taxon>Heteroscleromorpha</taxon>
        <taxon>Tetractinellida</taxon>
        <taxon>Astrophorina</taxon>
        <taxon>Geodiidae</taxon>
        <taxon>Geodia</taxon>
    </lineage>
</organism>
<evidence type="ECO:0000256" key="6">
    <source>
        <dbReference type="RuleBase" id="RU004413"/>
    </source>
</evidence>
<dbReference type="FunFam" id="3.90.1170.10:FF:000001">
    <property type="entry name" value="50S ribosomal protein L16"/>
    <property type="match status" value="1"/>
</dbReference>
<evidence type="ECO:0000256" key="4">
    <source>
        <dbReference type="ARBA" id="ARBA00035302"/>
    </source>
</evidence>
<dbReference type="InterPro" id="IPR016180">
    <property type="entry name" value="Ribosomal_uL16_dom"/>
</dbReference>
<name>A0AA35W6Y2_GEOBA</name>
<dbReference type="NCBIfam" id="TIGR01164">
    <property type="entry name" value="rplP_bact"/>
    <property type="match status" value="1"/>
</dbReference>
<sequence length="122" mass="13225">MKGVSNRGSALAFGDFGLKAVDASWVTSRQIESGRRAITGYVQRGGQVWIRIFPDKPVSSRPAETRMGGGKGAVDHWVAPVRRGRIIYEIADVSEAAAREALRRAGAKFPMAVKIVSRADEL</sequence>
<evidence type="ECO:0000256" key="3">
    <source>
        <dbReference type="ARBA" id="ARBA00023274"/>
    </source>
</evidence>